<dbReference type="Pfam" id="PF01370">
    <property type="entry name" value="Epimerase"/>
    <property type="match status" value="1"/>
</dbReference>
<dbReference type="InterPro" id="IPR001509">
    <property type="entry name" value="Epimerase_deHydtase"/>
</dbReference>
<accession>A0A5D3KU29</accession>
<dbReference type="RefSeq" id="WP_148772498.1">
    <property type="nucleotide sequence ID" value="NZ_VSSS01000021.1"/>
</dbReference>
<protein>
    <submittedName>
        <fullName evidence="2">NAD-dependent epimerase/dehydratase family protein</fullName>
    </submittedName>
</protein>
<dbReference type="InterPro" id="IPR036291">
    <property type="entry name" value="NAD(P)-bd_dom_sf"/>
</dbReference>
<proteinExistence type="predicted"/>
<reference evidence="2 3" key="1">
    <citation type="submission" date="2019-08" db="EMBL/GenBank/DDBJ databases">
        <title>Bradyrhizobium hipponensis sp. nov., a rhizobium isolated from a Lupinus angustifolius root nodule in Tunisia.</title>
        <authorList>
            <person name="Off K."/>
            <person name="Rejili M."/>
            <person name="Mars M."/>
            <person name="Brachmann A."/>
            <person name="Marin M."/>
        </authorList>
    </citation>
    <scope>NUCLEOTIDE SEQUENCE [LARGE SCALE GENOMIC DNA]</scope>
    <source>
        <strain evidence="2 3">CTAW71</strain>
    </source>
</reference>
<dbReference type="OrthoDB" id="9808276at2"/>
<dbReference type="InterPro" id="IPR051783">
    <property type="entry name" value="NAD(P)-dependent_oxidoreduct"/>
</dbReference>
<sequence>MKIFVAGATGAVGRPLVSALIAAGHSVTGLTHTATKAEFIKRMGADPVIADGLDAAAIRAKLALIRPDAVVHEMTDLSGATDLRHFDRVFASSNELRTKGTDILLTAAREAGVKRLVAQSYCGWPYARVGGAVKTEVDALDPDPPAKQRLTLRAIQYLERTVTGSVQPEGIVLRYGSFYGPGTGLLDSSMLEQVRNRRTPVIGNGAGWWSFVHVDDAAAATVKAIERGKPGSIYNITDDDPAQVRDWLPTLAKIIGAKEPHGLPAWIARVVAGKHLVSMMTQVRAGSNAKAKKELGWQPAHPSWRSGFSEAVPQSMAQMPAA</sequence>
<organism evidence="2 3">
    <name type="scientific">Bradyrhizobium rifense</name>
    <dbReference type="NCBI Taxonomy" id="515499"/>
    <lineage>
        <taxon>Bacteria</taxon>
        <taxon>Pseudomonadati</taxon>
        <taxon>Pseudomonadota</taxon>
        <taxon>Alphaproteobacteria</taxon>
        <taxon>Hyphomicrobiales</taxon>
        <taxon>Nitrobacteraceae</taxon>
        <taxon>Bradyrhizobium</taxon>
    </lineage>
</organism>
<comment type="caution">
    <text evidence="2">The sequence shown here is derived from an EMBL/GenBank/DDBJ whole genome shotgun (WGS) entry which is preliminary data.</text>
</comment>
<dbReference type="GO" id="GO:0005737">
    <property type="term" value="C:cytoplasm"/>
    <property type="evidence" value="ECO:0007669"/>
    <property type="project" value="TreeGrafter"/>
</dbReference>
<dbReference type="PANTHER" id="PTHR48079:SF6">
    <property type="entry name" value="NAD(P)-BINDING DOMAIN-CONTAINING PROTEIN-RELATED"/>
    <property type="match status" value="1"/>
</dbReference>
<dbReference type="GO" id="GO:0004029">
    <property type="term" value="F:aldehyde dehydrogenase (NAD+) activity"/>
    <property type="evidence" value="ECO:0007669"/>
    <property type="project" value="TreeGrafter"/>
</dbReference>
<feature type="domain" description="NAD-dependent epimerase/dehydratase" evidence="1">
    <location>
        <begin position="3"/>
        <end position="236"/>
    </location>
</feature>
<dbReference type="PANTHER" id="PTHR48079">
    <property type="entry name" value="PROTEIN YEEZ"/>
    <property type="match status" value="1"/>
</dbReference>
<evidence type="ECO:0000313" key="3">
    <source>
        <dbReference type="Proteomes" id="UP000324758"/>
    </source>
</evidence>
<dbReference type="Proteomes" id="UP000324758">
    <property type="component" value="Unassembled WGS sequence"/>
</dbReference>
<gene>
    <name evidence="2" type="ORF">FXB40_12495</name>
</gene>
<evidence type="ECO:0000259" key="1">
    <source>
        <dbReference type="Pfam" id="PF01370"/>
    </source>
</evidence>
<dbReference type="SUPFAM" id="SSF51735">
    <property type="entry name" value="NAD(P)-binding Rossmann-fold domains"/>
    <property type="match status" value="1"/>
</dbReference>
<dbReference type="EMBL" id="VSSS01000021">
    <property type="protein sequence ID" value="TYL96136.1"/>
    <property type="molecule type" value="Genomic_DNA"/>
</dbReference>
<name>A0A5D3KU29_9BRAD</name>
<dbReference type="AlphaFoldDB" id="A0A5D3KU29"/>
<keyword evidence="3" id="KW-1185">Reference proteome</keyword>
<evidence type="ECO:0000313" key="2">
    <source>
        <dbReference type="EMBL" id="TYL96136.1"/>
    </source>
</evidence>
<dbReference type="Gene3D" id="3.40.50.720">
    <property type="entry name" value="NAD(P)-binding Rossmann-like Domain"/>
    <property type="match status" value="1"/>
</dbReference>